<keyword evidence="2" id="KW-0464">Manganese</keyword>
<proteinExistence type="predicted"/>
<keyword evidence="1 4" id="KW-0378">Hydrolase</keyword>
<organism evidence="4 5">
    <name type="scientific">Flavobacterium profundi</name>
    <dbReference type="NCBI Taxonomy" id="1774945"/>
    <lineage>
        <taxon>Bacteria</taxon>
        <taxon>Pseudomonadati</taxon>
        <taxon>Bacteroidota</taxon>
        <taxon>Flavobacteriia</taxon>
        <taxon>Flavobacteriales</taxon>
        <taxon>Flavobacteriaceae</taxon>
        <taxon>Flavobacterium</taxon>
    </lineage>
</organism>
<dbReference type="AlphaFoldDB" id="A0A6I4ISC0"/>
<dbReference type="PIRSF" id="PIRSF005962">
    <property type="entry name" value="Pept_M20D_amidohydro"/>
    <property type="match status" value="1"/>
</dbReference>
<dbReference type="Pfam" id="PF01546">
    <property type="entry name" value="Peptidase_M20"/>
    <property type="match status" value="1"/>
</dbReference>
<dbReference type="RefSeq" id="WP_140997711.1">
    <property type="nucleotide sequence ID" value="NZ_VDCZ01000006.1"/>
</dbReference>
<dbReference type="Pfam" id="PF07687">
    <property type="entry name" value="M20_dimer"/>
    <property type="match status" value="1"/>
</dbReference>
<gene>
    <name evidence="4" type="ORF">GOQ30_09165</name>
</gene>
<dbReference type="GO" id="GO:0046872">
    <property type="term" value="F:metal ion binding"/>
    <property type="evidence" value="ECO:0007669"/>
    <property type="project" value="UniProtKB-KW"/>
</dbReference>
<dbReference type="Gene3D" id="3.40.630.10">
    <property type="entry name" value="Zn peptidases"/>
    <property type="match status" value="1"/>
</dbReference>
<dbReference type="InterPro" id="IPR011650">
    <property type="entry name" value="Peptidase_M20_dimer"/>
</dbReference>
<dbReference type="SUPFAM" id="SSF53187">
    <property type="entry name" value="Zn-dependent exopeptidases"/>
    <property type="match status" value="1"/>
</dbReference>
<sequence length="376" mass="41691">MEELIQFRKELHRYPEISGKETKTAQRILDFLSKYKPNEVITHLGGEGILAVYQGKKEGKTVLFRCELDALPITEINTFEHQSVYSGVSHKCGHDGHMAIVCGLAKELYENPLNKGTVLLLFQPSEEEGNGAKNVLEDSKFKNIHPDFAFALHNLPGYSKHQIVVKEGTFTCAVHSIIIQLNGKTAHAGEPEKGINPALAIAQIINHFNAKINTDVFSNAYCLITPIHITMGEKAYGVSAGYGEVHFTVRSNSNLNMKKIAEDLEDETHAIATSFGLKSQIHWTQSFQANENDPKAVQYIKKAATTLGNNLIEKEVPFTFGEDFGWFTQKFKGAMLGLGAGEATPALHNPDYDFPDDIIPTGIQLFYQITKEVLDA</sequence>
<dbReference type="InterPro" id="IPR002933">
    <property type="entry name" value="Peptidase_M20"/>
</dbReference>
<feature type="binding site" evidence="2">
    <location>
        <position position="153"/>
    </location>
    <ligand>
        <name>Mn(2+)</name>
        <dbReference type="ChEBI" id="CHEBI:29035"/>
        <label>2</label>
    </ligand>
</feature>
<reference evidence="5" key="1">
    <citation type="submission" date="2019-05" db="EMBL/GenBank/DDBJ databases">
        <title>Flavobacterium profundi sp. nov., isolated from a deep-sea seamount.</title>
        <authorList>
            <person name="Zhang D.-C."/>
        </authorList>
    </citation>
    <scope>NUCLEOTIDE SEQUENCE [LARGE SCALE GENOMIC DNA]</scope>
    <source>
        <strain evidence="5">TP390</strain>
    </source>
</reference>
<dbReference type="EMBL" id="WQLW01000006">
    <property type="protein sequence ID" value="MVO09326.1"/>
    <property type="molecule type" value="Genomic_DNA"/>
</dbReference>
<dbReference type="OrthoDB" id="9776731at2"/>
<evidence type="ECO:0000313" key="5">
    <source>
        <dbReference type="Proteomes" id="UP000431264"/>
    </source>
</evidence>
<evidence type="ECO:0000256" key="1">
    <source>
        <dbReference type="ARBA" id="ARBA00022801"/>
    </source>
</evidence>
<evidence type="ECO:0000256" key="2">
    <source>
        <dbReference type="PIRSR" id="PIRSR005962-1"/>
    </source>
</evidence>
<feature type="binding site" evidence="2">
    <location>
        <position position="94"/>
    </location>
    <ligand>
        <name>Mn(2+)</name>
        <dbReference type="ChEBI" id="CHEBI:29035"/>
        <label>2</label>
    </ligand>
</feature>
<protein>
    <submittedName>
        <fullName evidence="4">Amidohydrolase</fullName>
    </submittedName>
</protein>
<dbReference type="PANTHER" id="PTHR11014">
    <property type="entry name" value="PEPTIDASE M20 FAMILY MEMBER"/>
    <property type="match status" value="1"/>
</dbReference>
<dbReference type="Gene3D" id="3.30.70.360">
    <property type="match status" value="1"/>
</dbReference>
<dbReference type="Proteomes" id="UP000431264">
    <property type="component" value="Unassembled WGS sequence"/>
</dbReference>
<dbReference type="PANTHER" id="PTHR11014:SF169">
    <property type="entry name" value="CLAN MH, FAMILY M20, PEPTIDASE T-LIKE METALLOPEPTIDASE"/>
    <property type="match status" value="1"/>
</dbReference>
<dbReference type="NCBIfam" id="TIGR01891">
    <property type="entry name" value="amidohydrolases"/>
    <property type="match status" value="1"/>
</dbReference>
<feature type="binding site" evidence="2">
    <location>
        <position position="348"/>
    </location>
    <ligand>
        <name>Mn(2+)</name>
        <dbReference type="ChEBI" id="CHEBI:29035"/>
        <label>2</label>
    </ligand>
</feature>
<dbReference type="SUPFAM" id="SSF55031">
    <property type="entry name" value="Bacterial exopeptidase dimerisation domain"/>
    <property type="match status" value="1"/>
</dbReference>
<dbReference type="GO" id="GO:0016787">
    <property type="term" value="F:hydrolase activity"/>
    <property type="evidence" value="ECO:0007669"/>
    <property type="project" value="UniProtKB-KW"/>
</dbReference>
<keyword evidence="5" id="KW-1185">Reference proteome</keyword>
<comment type="cofactor">
    <cofactor evidence="2">
        <name>Mn(2+)</name>
        <dbReference type="ChEBI" id="CHEBI:29035"/>
    </cofactor>
    <text evidence="2">The Mn(2+) ion enhances activity.</text>
</comment>
<comment type="caution">
    <text evidence="4">The sequence shown here is derived from an EMBL/GenBank/DDBJ whole genome shotgun (WGS) entry which is preliminary data.</text>
</comment>
<keyword evidence="2" id="KW-0479">Metal-binding</keyword>
<dbReference type="InterPro" id="IPR036264">
    <property type="entry name" value="Bact_exopeptidase_dim_dom"/>
</dbReference>
<evidence type="ECO:0000313" key="4">
    <source>
        <dbReference type="EMBL" id="MVO09326.1"/>
    </source>
</evidence>
<feature type="binding site" evidence="2">
    <location>
        <position position="127"/>
    </location>
    <ligand>
        <name>Mn(2+)</name>
        <dbReference type="ChEBI" id="CHEBI:29035"/>
        <label>2</label>
    </ligand>
</feature>
<name>A0A6I4ISC0_9FLAO</name>
<feature type="domain" description="Peptidase M20 dimerisation" evidence="3">
    <location>
        <begin position="178"/>
        <end position="267"/>
    </location>
</feature>
<accession>A0A6I4ISC0</accession>
<dbReference type="InterPro" id="IPR017439">
    <property type="entry name" value="Amidohydrolase"/>
</dbReference>
<evidence type="ECO:0000259" key="3">
    <source>
        <dbReference type="Pfam" id="PF07687"/>
    </source>
</evidence>
<feature type="binding site" evidence="2">
    <location>
        <position position="92"/>
    </location>
    <ligand>
        <name>Mn(2+)</name>
        <dbReference type="ChEBI" id="CHEBI:29035"/>
        <label>2</label>
    </ligand>
</feature>